<dbReference type="Gene3D" id="3.30.2310.20">
    <property type="entry name" value="RelE-like"/>
    <property type="match status" value="1"/>
</dbReference>
<dbReference type="InterPro" id="IPR007712">
    <property type="entry name" value="RelE/ParE_toxin"/>
</dbReference>
<proteinExistence type="inferred from homology"/>
<evidence type="ECO:0000313" key="4">
    <source>
        <dbReference type="Proteomes" id="UP001596110"/>
    </source>
</evidence>
<evidence type="ECO:0000256" key="2">
    <source>
        <dbReference type="ARBA" id="ARBA00022649"/>
    </source>
</evidence>
<keyword evidence="2" id="KW-1277">Toxin-antitoxin system</keyword>
<protein>
    <submittedName>
        <fullName evidence="3">Type II toxin-antitoxin system RelE/ParE family toxin</fullName>
    </submittedName>
</protein>
<dbReference type="InterPro" id="IPR051803">
    <property type="entry name" value="TA_system_RelE-like_toxin"/>
</dbReference>
<comment type="similarity">
    <text evidence="1">Belongs to the RelE toxin family.</text>
</comment>
<dbReference type="Pfam" id="PF05016">
    <property type="entry name" value="ParE_toxin"/>
    <property type="match status" value="1"/>
</dbReference>
<name>A0ABW0UEW8_9STRE</name>
<evidence type="ECO:0000256" key="1">
    <source>
        <dbReference type="ARBA" id="ARBA00006226"/>
    </source>
</evidence>
<dbReference type="RefSeq" id="WP_232323199.1">
    <property type="nucleotide sequence ID" value="NZ_JBHSOJ010000033.1"/>
</dbReference>
<sequence>MRYFQNMVRELRIMPEAEADLDEIYHYILKRFLAPQAAETTMTNIRLAMEQFLEVPDLGIDVTERIGRQFSKDHTLRMTLAGNYLVFYIVNDKAIAVLRVLYQKRNWVEVFR</sequence>
<accession>A0ABW0UEW8</accession>
<keyword evidence="4" id="KW-1185">Reference proteome</keyword>
<dbReference type="EMBL" id="JBHSOJ010000033">
    <property type="protein sequence ID" value="MFC5632128.1"/>
    <property type="molecule type" value="Genomic_DNA"/>
</dbReference>
<dbReference type="InterPro" id="IPR035093">
    <property type="entry name" value="RelE/ParE_toxin_dom_sf"/>
</dbReference>
<comment type="caution">
    <text evidence="3">The sequence shown here is derived from an EMBL/GenBank/DDBJ whole genome shotgun (WGS) entry which is preliminary data.</text>
</comment>
<dbReference type="PANTHER" id="PTHR33755">
    <property type="entry name" value="TOXIN PARE1-RELATED"/>
    <property type="match status" value="1"/>
</dbReference>
<gene>
    <name evidence="3" type="ORF">ACFPQ3_11400</name>
</gene>
<evidence type="ECO:0000313" key="3">
    <source>
        <dbReference type="EMBL" id="MFC5632128.1"/>
    </source>
</evidence>
<dbReference type="Proteomes" id="UP001596110">
    <property type="component" value="Unassembled WGS sequence"/>
</dbReference>
<reference evidence="4" key="1">
    <citation type="journal article" date="2019" name="Int. J. Syst. Evol. Microbiol.">
        <title>The Global Catalogue of Microorganisms (GCM) 10K type strain sequencing project: providing services to taxonomists for standard genome sequencing and annotation.</title>
        <authorList>
            <consortium name="The Broad Institute Genomics Platform"/>
            <consortium name="The Broad Institute Genome Sequencing Center for Infectious Disease"/>
            <person name="Wu L."/>
            <person name="Ma J."/>
        </authorList>
    </citation>
    <scope>NUCLEOTIDE SEQUENCE [LARGE SCALE GENOMIC DNA]</scope>
    <source>
        <strain evidence="4">DT43</strain>
    </source>
</reference>
<organism evidence="3 4">
    <name type="scientific">Streptococcus caledonicus</name>
    <dbReference type="NCBI Taxonomy" id="2614158"/>
    <lineage>
        <taxon>Bacteria</taxon>
        <taxon>Bacillati</taxon>
        <taxon>Bacillota</taxon>
        <taxon>Bacilli</taxon>
        <taxon>Lactobacillales</taxon>
        <taxon>Streptococcaceae</taxon>
        <taxon>Streptococcus</taxon>
    </lineage>
</organism>